<dbReference type="RefSeq" id="WP_124144511.1">
    <property type="nucleotide sequence ID" value="NZ_CAWOKI010000023.1"/>
</dbReference>
<dbReference type="NCBIfam" id="NF040570">
    <property type="entry name" value="guided_TnpB"/>
    <property type="match status" value="1"/>
</dbReference>
<dbReference type="Proteomes" id="UP000269154">
    <property type="component" value="Unassembled WGS sequence"/>
</dbReference>
<name>A0A3N6QVJ0_9CYAN</name>
<evidence type="ECO:0000313" key="4">
    <source>
        <dbReference type="Proteomes" id="UP000269154"/>
    </source>
</evidence>
<proteinExistence type="predicted"/>
<comment type="caution">
    <text evidence="3">The sequence shown here is derived from an EMBL/GenBank/DDBJ whole genome shotgun (WGS) entry which is preliminary data.</text>
</comment>
<evidence type="ECO:0000259" key="2">
    <source>
        <dbReference type="Pfam" id="PF07282"/>
    </source>
</evidence>
<dbReference type="EMBL" id="RCBY01000108">
    <property type="protein sequence ID" value="RQH37924.1"/>
    <property type="molecule type" value="Genomic_DNA"/>
</dbReference>
<evidence type="ECO:0000313" key="3">
    <source>
        <dbReference type="EMBL" id="RQH37924.1"/>
    </source>
</evidence>
<gene>
    <name evidence="3" type="ORF">D5R40_18355</name>
</gene>
<organism evidence="3 4">
    <name type="scientific">Okeania hirsuta</name>
    <dbReference type="NCBI Taxonomy" id="1458930"/>
    <lineage>
        <taxon>Bacteria</taxon>
        <taxon>Bacillati</taxon>
        <taxon>Cyanobacteriota</taxon>
        <taxon>Cyanophyceae</taxon>
        <taxon>Oscillatoriophycideae</taxon>
        <taxon>Oscillatoriales</taxon>
        <taxon>Microcoleaceae</taxon>
        <taxon>Okeania</taxon>
    </lineage>
</organism>
<keyword evidence="4" id="KW-1185">Reference proteome</keyword>
<keyword evidence="1" id="KW-0238">DNA-binding</keyword>
<dbReference type="NCBIfam" id="TIGR01766">
    <property type="entry name" value="IS200/IS605 family accessory protein TnpB-like domain"/>
    <property type="match status" value="1"/>
</dbReference>
<sequence>MRFIPTLPFGRARVFSQHFDKNSIAIEDLTNIRQRTNQQPRSKKERRLSNSWAFYQFRMFLAYKCVLHGVKLILVNPAYTSLTCHKCLHISPTKETTYRKGKNYHCFHCGWKGDADYNGAKNIAALGLSVNLPGGPWLSCEVSSLDFVPRQPTIWDILEGYEKPASNQRL</sequence>
<dbReference type="Pfam" id="PF07282">
    <property type="entry name" value="Cas12f1-like_TNB"/>
    <property type="match status" value="1"/>
</dbReference>
<dbReference type="GO" id="GO:0003677">
    <property type="term" value="F:DNA binding"/>
    <property type="evidence" value="ECO:0007669"/>
    <property type="project" value="UniProtKB-KW"/>
</dbReference>
<evidence type="ECO:0000256" key="1">
    <source>
        <dbReference type="ARBA" id="ARBA00023125"/>
    </source>
</evidence>
<dbReference type="OrthoDB" id="534575at2"/>
<dbReference type="AlphaFoldDB" id="A0A3N6QVJ0"/>
<reference evidence="3 4" key="1">
    <citation type="journal article" date="2018" name="ACS Chem. Biol.">
        <title>Ketoreductase domain dysfunction expands chemodiversity: malyngamide biosynthesis in the cyanobacterium Okeania hirsuta.</title>
        <authorList>
            <person name="Moss N.A."/>
            <person name="Leao T."/>
            <person name="Rankin M."/>
            <person name="McCullough T.M."/>
            <person name="Qu P."/>
            <person name="Korobeynikov A."/>
            <person name="Smith J.L."/>
            <person name="Gerwick L."/>
            <person name="Gerwick W.H."/>
        </authorList>
    </citation>
    <scope>NUCLEOTIDE SEQUENCE [LARGE SCALE GENOMIC DNA]</scope>
    <source>
        <strain evidence="3 4">PAB10Feb10-1</strain>
    </source>
</reference>
<protein>
    <recommendedName>
        <fullName evidence="2">Cas12f1-like TNB domain-containing protein</fullName>
    </recommendedName>
</protein>
<accession>A0A3N6QVJ0</accession>
<feature type="domain" description="Cas12f1-like TNB" evidence="2">
    <location>
        <begin position="54"/>
        <end position="123"/>
    </location>
</feature>
<dbReference type="InterPro" id="IPR010095">
    <property type="entry name" value="Cas12f1-like_TNB"/>
</dbReference>